<name>A0ABZ2MJL2_9MICO</name>
<dbReference type="RefSeq" id="WP_338750967.1">
    <property type="nucleotide sequence ID" value="NZ_CP144913.1"/>
</dbReference>
<keyword evidence="1" id="KW-1133">Transmembrane helix</keyword>
<dbReference type="Proteomes" id="UP001382727">
    <property type="component" value="Chromosome"/>
</dbReference>
<dbReference type="SUPFAM" id="SSF51735">
    <property type="entry name" value="NAD(P)-binding Rossmann-fold domains"/>
    <property type="match status" value="1"/>
</dbReference>
<keyword evidence="3" id="KW-1185">Reference proteome</keyword>
<keyword evidence="1" id="KW-0472">Membrane</keyword>
<gene>
    <name evidence="2" type="ORF">V1351_04075</name>
</gene>
<organism evidence="2 3">
    <name type="scientific">Janibacter alittae</name>
    <dbReference type="NCBI Taxonomy" id="3115209"/>
    <lineage>
        <taxon>Bacteria</taxon>
        <taxon>Bacillati</taxon>
        <taxon>Actinomycetota</taxon>
        <taxon>Actinomycetes</taxon>
        <taxon>Micrococcales</taxon>
        <taxon>Intrasporangiaceae</taxon>
        <taxon>Janibacter</taxon>
    </lineage>
</organism>
<evidence type="ECO:0000313" key="3">
    <source>
        <dbReference type="Proteomes" id="UP001382727"/>
    </source>
</evidence>
<feature type="transmembrane region" description="Helical" evidence="1">
    <location>
        <begin position="109"/>
        <end position="129"/>
    </location>
</feature>
<evidence type="ECO:0008006" key="4">
    <source>
        <dbReference type="Google" id="ProtNLM"/>
    </source>
</evidence>
<dbReference type="EMBL" id="CP144913">
    <property type="protein sequence ID" value="WXB77250.1"/>
    <property type="molecule type" value="Genomic_DNA"/>
</dbReference>
<feature type="transmembrane region" description="Helical" evidence="1">
    <location>
        <begin position="14"/>
        <end position="36"/>
    </location>
</feature>
<dbReference type="InterPro" id="IPR036291">
    <property type="entry name" value="NAD(P)-bd_dom_sf"/>
</dbReference>
<evidence type="ECO:0000313" key="2">
    <source>
        <dbReference type="EMBL" id="WXB77250.1"/>
    </source>
</evidence>
<accession>A0ABZ2MJL2</accession>
<sequence>MPTPPAADKRMGRWLWAIIDLAVVVVATLLAAWFRYDFGTQAFAAPVWQFAGVAAAAHLVLGALFGPYAVGHLRGSYEEIIDLTRTVLLWAVPLQVVTVMGPWDLGPRSLPFTAGTAALVGMFGARFVLRTVRSRIDPKSGSEARLLVFGAGEGGRQLVRALVRDPAAQMTPVGLLDDDRSKRRMRIDGVRVLGSSADLTMVAAHHHATTLAIAVPSAEPAL</sequence>
<protein>
    <recommendedName>
        <fullName evidence="4">Polysaccharide biosynthesis protein</fullName>
    </recommendedName>
</protein>
<dbReference type="Pfam" id="PF13727">
    <property type="entry name" value="CoA_binding_3"/>
    <property type="match status" value="1"/>
</dbReference>
<dbReference type="InterPro" id="IPR051203">
    <property type="entry name" value="Polysaccharide_Synthase-Rel"/>
</dbReference>
<dbReference type="Gene3D" id="3.40.50.720">
    <property type="entry name" value="NAD(P)-binding Rossmann-like Domain"/>
    <property type="match status" value="1"/>
</dbReference>
<reference evidence="2 3" key="1">
    <citation type="submission" date="2024-02" db="EMBL/GenBank/DDBJ databases">
        <title>Janibacter sp. nov., isolated from gut of marine sandworm.</title>
        <authorList>
            <person name="Kim B."/>
            <person name="Jun M.O."/>
            <person name="Shin N.-R."/>
        </authorList>
    </citation>
    <scope>NUCLEOTIDE SEQUENCE [LARGE SCALE GENOMIC DNA]</scope>
    <source>
        <strain evidence="2 3">A1S7</strain>
    </source>
</reference>
<keyword evidence="1" id="KW-0812">Transmembrane</keyword>
<feature type="transmembrane region" description="Helical" evidence="1">
    <location>
        <begin position="48"/>
        <end position="71"/>
    </location>
</feature>
<feature type="transmembrane region" description="Helical" evidence="1">
    <location>
        <begin position="83"/>
        <end position="103"/>
    </location>
</feature>
<evidence type="ECO:0000256" key="1">
    <source>
        <dbReference type="SAM" id="Phobius"/>
    </source>
</evidence>
<proteinExistence type="predicted"/>
<dbReference type="PANTHER" id="PTHR43318:SF2">
    <property type="entry name" value="UDP-N-ACETYLGLUCOSAMINE 4,6-DEHYDRATASE (INVERTING)"/>
    <property type="match status" value="1"/>
</dbReference>
<dbReference type="PANTHER" id="PTHR43318">
    <property type="entry name" value="UDP-N-ACETYLGLUCOSAMINE 4,6-DEHYDRATASE"/>
    <property type="match status" value="1"/>
</dbReference>